<evidence type="ECO:0000256" key="4">
    <source>
        <dbReference type="ARBA" id="ARBA00022692"/>
    </source>
</evidence>
<evidence type="ECO:0000256" key="8">
    <source>
        <dbReference type="SAM" id="Phobius"/>
    </source>
</evidence>
<dbReference type="Gene3D" id="2.40.128.260">
    <property type="entry name" value="Type IV secretion system, VirB10/TraB/TrbI"/>
    <property type="match status" value="2"/>
</dbReference>
<comment type="subcellular location">
    <subcellularLocation>
        <location evidence="1">Cell membrane</location>
        <topology evidence="1">Single-pass membrane protein</topology>
    </subcellularLocation>
</comment>
<organism evidence="9 10">
    <name type="scientific">Mycoavidus cysteinexigens</name>
    <dbReference type="NCBI Taxonomy" id="1553431"/>
    <lineage>
        <taxon>Bacteria</taxon>
        <taxon>Pseudomonadati</taxon>
        <taxon>Pseudomonadota</taxon>
        <taxon>Betaproteobacteria</taxon>
        <taxon>Burkholderiales</taxon>
        <taxon>Burkholderiaceae</taxon>
        <taxon>Mycoavidus</taxon>
    </lineage>
</organism>
<feature type="region of interest" description="Disordered" evidence="7">
    <location>
        <begin position="1"/>
        <end position="30"/>
    </location>
</feature>
<feature type="compositionally biased region" description="Polar residues" evidence="7">
    <location>
        <begin position="70"/>
        <end position="82"/>
    </location>
</feature>
<evidence type="ECO:0000256" key="3">
    <source>
        <dbReference type="ARBA" id="ARBA00022475"/>
    </source>
</evidence>
<keyword evidence="5 8" id="KW-1133">Transmembrane helix</keyword>
<dbReference type="Proteomes" id="UP000282597">
    <property type="component" value="Chromosome"/>
</dbReference>
<reference evidence="9 10" key="1">
    <citation type="journal article" date="2018" name="Microbes Environ.">
        <title>Comparative Genomic Insights into Endofungal Lifestyles of Two Bacterial Endosymbionts, Mycoavidus cysteinexigens and Burkholderia rhizoxinica.</title>
        <authorList>
            <person name="Sharmin D."/>
            <person name="Guo Y."/>
            <person name="Nishizawa T."/>
            <person name="Ohshima S."/>
            <person name="Sato Y."/>
            <person name="Takashima Y."/>
            <person name="Narisawa K."/>
            <person name="Ohta H."/>
        </authorList>
    </citation>
    <scope>NUCLEOTIDE SEQUENCE [LARGE SCALE GENOMIC DNA]</scope>
    <source>
        <strain evidence="9 10">B1-EB</strain>
    </source>
</reference>
<proteinExistence type="inferred from homology"/>
<feature type="transmembrane region" description="Helical" evidence="8">
    <location>
        <begin position="42"/>
        <end position="62"/>
    </location>
</feature>
<keyword evidence="10" id="KW-1185">Reference proteome</keyword>
<dbReference type="NCBIfam" id="NF038091">
    <property type="entry name" value="T4SS_VirB10"/>
    <property type="match status" value="1"/>
</dbReference>
<dbReference type="InterPro" id="IPR047695">
    <property type="entry name" value="T4SS_VirB10/PtlG"/>
</dbReference>
<feature type="region of interest" description="Disordered" evidence="7">
    <location>
        <begin position="70"/>
        <end position="128"/>
    </location>
</feature>
<dbReference type="AlphaFoldDB" id="A0A2Z6EXZ9"/>
<evidence type="ECO:0000256" key="5">
    <source>
        <dbReference type="ARBA" id="ARBA00022989"/>
    </source>
</evidence>
<evidence type="ECO:0000256" key="6">
    <source>
        <dbReference type="ARBA" id="ARBA00023136"/>
    </source>
</evidence>
<keyword evidence="4 8" id="KW-0812">Transmembrane</keyword>
<dbReference type="InterPro" id="IPR005498">
    <property type="entry name" value="T4SS_VirB10/TraB/TrbI"/>
</dbReference>
<evidence type="ECO:0000313" key="10">
    <source>
        <dbReference type="Proteomes" id="UP000282597"/>
    </source>
</evidence>
<dbReference type="GO" id="GO:0005886">
    <property type="term" value="C:plasma membrane"/>
    <property type="evidence" value="ECO:0007669"/>
    <property type="project" value="UniProtKB-SubCell"/>
</dbReference>
<dbReference type="EMBL" id="AP018150">
    <property type="protein sequence ID" value="BBE10248.1"/>
    <property type="molecule type" value="Genomic_DNA"/>
</dbReference>
<evidence type="ECO:0000256" key="2">
    <source>
        <dbReference type="ARBA" id="ARBA00010265"/>
    </source>
</evidence>
<feature type="region of interest" description="Disordered" evidence="7">
    <location>
        <begin position="141"/>
        <end position="166"/>
    </location>
</feature>
<accession>A0A2Z6EXZ9</accession>
<dbReference type="CDD" id="cd16429">
    <property type="entry name" value="VirB10"/>
    <property type="match status" value="1"/>
</dbReference>
<dbReference type="KEGG" id="mcys:MCB1EB_2087"/>
<name>A0A2Z6EXZ9_9BURK</name>
<evidence type="ECO:0000256" key="7">
    <source>
        <dbReference type="SAM" id="MobiDB-lite"/>
    </source>
</evidence>
<dbReference type="InterPro" id="IPR042217">
    <property type="entry name" value="T4SS_VirB10/TrbI"/>
</dbReference>
<evidence type="ECO:0000313" key="9">
    <source>
        <dbReference type="EMBL" id="BBE10248.1"/>
    </source>
</evidence>
<protein>
    <submittedName>
        <fullName evidence="9">TrwE protein</fullName>
    </submittedName>
</protein>
<keyword evidence="3" id="KW-1003">Cell membrane</keyword>
<evidence type="ECO:0000256" key="1">
    <source>
        <dbReference type="ARBA" id="ARBA00004162"/>
    </source>
</evidence>
<dbReference type="RefSeq" id="WP_045364395.1">
    <property type="nucleotide sequence ID" value="NZ_AP018150.1"/>
</dbReference>
<gene>
    <name evidence="9" type="ORF">MCB1EB_2087</name>
</gene>
<sequence>MFNSVDKTKQNAHPVENSQPAQINGERGSAELDTQRPLSLPGARLLFIVLIICTLAIGLLFMRKASQLRNNPPKQPMQQAVSLQNPLPPLLSNAPSAQKETLLEPPLPPLPLVSPTVDLEPPPLHSPPQMQLRERRLLAGLTDNPQPAPPSDKLDKPTSPANLKTSNANELSNKLEPVMLSPATAGRFSDLNLLLTQGTIISCVLATKIISSQPGMTVCNLTQDVYSANGQVVLLDRGSKVVGFYQSGIAQGQARIFVQWSRVETPQGVIINLTSPGAGPLGEAGLSGWVDRHFGERFGGTIMLSLIGDLGEWALAQNRREETNSIQFGNSLQGLEQAATEALRNSINIAPTLYKNQGERISILVARDLDFSSVYGLQHHEP</sequence>
<comment type="similarity">
    <text evidence="2">Belongs to the TrbI/VirB10 family.</text>
</comment>
<dbReference type="Pfam" id="PF03743">
    <property type="entry name" value="TrbI"/>
    <property type="match status" value="1"/>
</dbReference>
<keyword evidence="6 8" id="KW-0472">Membrane</keyword>